<sequence>MSAEVEANSRRNRAWCAKMVEYLRSGRNRISPGVVELPDCDFFNVAPRRTLRVLRPELKSERFYEPPTPRERPESINDNFYSRWARRPHPSGNCRCSFRQSANSSRLSSHEEQIISQEIQRIRSSLCEAEKTGKDIEELERSLSVDLSQLQGSKDETDRVEQSSAPATPERNLEEHVKKKIVKDLDRYISDLLDEILNDTIRAIAKAERPFDRERREFSQSAAAEGATPATFDISFAFHSSDDARDKAGESKDGKVDAKAEDQGYVNQGFVGSASDPDALDFHLRRRLNGEAILENIDSGINSVETVELQPEQEQEQNLEQSLIDIIDAKLGGTSIGKSLEDLGMEIDASHDAKVTSAREQVSVEVQSQTAPERKVDSQVTKPKAEDQKRVTIKETPVNSPAERSSKSLDDVIEEPFNSLRLEFKRDSSNNKDGEDSKPTVATSNNVTSRVNKTVSVIRKRIATRLQGNSRRKPGKKKKPGVAANHNNSSSGSSNNNNNETPSSSKSSKSKSSTRSSLELEDYRRRFPVPETNRRHYFKPVDEAGDEVTLRNRSRKPMIVFLHGFGSSAEVFEQQLQYFADLGYPCIAPDLLGHGMSSAPNRRADYHFGKLLKDLETLLLHYAFKPGQKCVLVAHNYGCSFATVLANKYTSNVHQLVLISGGGPTPLAPPLSEGPGHCCLRASLAPLLVCGMNRAVLYSARGRQHPYCGGELLPEQWPSHMRHVLHGMTWPEGDYVFHRRICTPTLLVHGLRDNKVSLVQECQMERTMIKAFLEAIPAAGHMPMTDCPEQLNHMIHCFIDLWKNKKW</sequence>
<dbReference type="InterPro" id="IPR000073">
    <property type="entry name" value="AB_hydrolase_1"/>
</dbReference>
<dbReference type="SUPFAM" id="SSF53474">
    <property type="entry name" value="alpha/beta-Hydrolases"/>
    <property type="match status" value="1"/>
</dbReference>
<evidence type="ECO:0000256" key="5">
    <source>
        <dbReference type="ARBA" id="ARBA00046308"/>
    </source>
</evidence>
<dbReference type="OrthoDB" id="428974at2759"/>
<feature type="region of interest" description="Disordered" evidence="8">
    <location>
        <begin position="352"/>
        <end position="525"/>
    </location>
</feature>
<dbReference type="GO" id="GO:0046464">
    <property type="term" value="P:acylglycerol catabolic process"/>
    <property type="evidence" value="ECO:0007669"/>
    <property type="project" value="TreeGrafter"/>
</dbReference>
<dbReference type="KEGG" id="nvi:107981371"/>
<comment type="catalytic activity">
    <reaction evidence="1">
        <text>Hydrolyzes glycerol monoesters of long-chain fatty acids.</text>
        <dbReference type="EC" id="3.1.1.23"/>
    </reaction>
</comment>
<feature type="domain" description="AB hydrolase-1" evidence="9">
    <location>
        <begin position="559"/>
        <end position="791"/>
    </location>
</feature>
<dbReference type="Pfam" id="PF12697">
    <property type="entry name" value="Abhydrolase_6"/>
    <property type="match status" value="1"/>
</dbReference>
<keyword evidence="11" id="KW-1185">Reference proteome</keyword>
<reference evidence="10" key="1">
    <citation type="submission" date="2021-01" db="UniProtKB">
        <authorList>
            <consortium name="EnsemblMetazoa"/>
        </authorList>
    </citation>
    <scope>IDENTIFICATION</scope>
</reference>
<dbReference type="AlphaFoldDB" id="A0A7M7Q2K1"/>
<dbReference type="GO" id="GO:0047372">
    <property type="term" value="F:monoacylglycerol lipase activity"/>
    <property type="evidence" value="ECO:0007669"/>
    <property type="project" value="UniProtKB-EC"/>
</dbReference>
<evidence type="ECO:0000256" key="2">
    <source>
        <dbReference type="ARBA" id="ARBA00013254"/>
    </source>
</evidence>
<comment type="function">
    <text evidence="7">Lipase that preferentially hydrolysis medium-chain saturated monoacylglycerols including 2-arachidonoylglycerol. Through 2-arachidonoylglycerol degradation may regulate endocannabinoid signaling pathways. Also has a lysophosphatidyl lipase activity with a preference for lysophosphatidylglycerol among other lysophospholipids. Also able to degrade bis(monoacylglycero)phosphate (BMP) and constitutes the major enzyme for BMP catabolism. BMP, also known as lysobisphosphatidic acid, is enriched in late endosomes and lysosomes and plays a key role in the formation of intraluminal vesicles and in lipid sorting.</text>
</comment>
<proteinExistence type="predicted"/>
<dbReference type="InterPro" id="IPR000639">
    <property type="entry name" value="Epox_hydrolase-like"/>
</dbReference>
<comment type="subcellular location">
    <subcellularLocation>
        <location evidence="3">Late endosome membrane</location>
        <topology evidence="3">Single-pass type II membrane protein</topology>
    </subcellularLocation>
    <subcellularLocation>
        <location evidence="4">Lysosome membrane</location>
        <topology evidence="4">Single-pass type II membrane protein</topology>
    </subcellularLocation>
    <subcellularLocation>
        <location evidence="5">Mitochondrion membrane</location>
        <topology evidence="5">Single-pass type II membrane protein</topology>
    </subcellularLocation>
</comment>
<dbReference type="RefSeq" id="XP_031779648.1">
    <property type="nucleotide sequence ID" value="XM_031923788.2"/>
</dbReference>
<evidence type="ECO:0000256" key="1">
    <source>
        <dbReference type="ARBA" id="ARBA00001613"/>
    </source>
</evidence>
<dbReference type="GO" id="GO:0005765">
    <property type="term" value="C:lysosomal membrane"/>
    <property type="evidence" value="ECO:0007669"/>
    <property type="project" value="UniProtKB-SubCell"/>
</dbReference>
<evidence type="ECO:0000256" key="6">
    <source>
        <dbReference type="ARBA" id="ARBA00047662"/>
    </source>
</evidence>
<feature type="compositionally biased region" description="Basic and acidic residues" evidence="8">
    <location>
        <begin position="422"/>
        <end position="438"/>
    </location>
</feature>
<feature type="compositionally biased region" description="Low complexity" evidence="8">
    <location>
        <begin position="485"/>
        <end position="517"/>
    </location>
</feature>
<feature type="compositionally biased region" description="Basic residues" evidence="8">
    <location>
        <begin position="470"/>
        <end position="480"/>
    </location>
</feature>
<dbReference type="InterPro" id="IPR029058">
    <property type="entry name" value="AB_hydrolase_fold"/>
</dbReference>
<dbReference type="EnsemblMetazoa" id="XM_031923788">
    <property type="protein sequence ID" value="XP_031779648"/>
    <property type="gene ID" value="LOC107981371"/>
</dbReference>
<organism evidence="10 11">
    <name type="scientific">Nasonia vitripennis</name>
    <name type="common">Parasitic wasp</name>
    <dbReference type="NCBI Taxonomy" id="7425"/>
    <lineage>
        <taxon>Eukaryota</taxon>
        <taxon>Metazoa</taxon>
        <taxon>Ecdysozoa</taxon>
        <taxon>Arthropoda</taxon>
        <taxon>Hexapoda</taxon>
        <taxon>Insecta</taxon>
        <taxon>Pterygota</taxon>
        <taxon>Neoptera</taxon>
        <taxon>Endopterygota</taxon>
        <taxon>Hymenoptera</taxon>
        <taxon>Apocrita</taxon>
        <taxon>Proctotrupomorpha</taxon>
        <taxon>Chalcidoidea</taxon>
        <taxon>Pteromalidae</taxon>
        <taxon>Pteromalinae</taxon>
        <taxon>Nasonia</taxon>
    </lineage>
</organism>
<dbReference type="GO" id="GO:0031966">
    <property type="term" value="C:mitochondrial membrane"/>
    <property type="evidence" value="ECO:0007669"/>
    <property type="project" value="UniProtKB-SubCell"/>
</dbReference>
<dbReference type="EC" id="3.1.1.23" evidence="2"/>
<dbReference type="PANTHER" id="PTHR43798">
    <property type="entry name" value="MONOACYLGLYCEROL LIPASE"/>
    <property type="match status" value="1"/>
</dbReference>
<protein>
    <recommendedName>
        <fullName evidence="2">acylglycerol lipase</fullName>
        <ecNumber evidence="2">3.1.1.23</ecNumber>
    </recommendedName>
</protein>
<evidence type="ECO:0000256" key="7">
    <source>
        <dbReference type="ARBA" id="ARBA00049568"/>
    </source>
</evidence>
<evidence type="ECO:0000256" key="4">
    <source>
        <dbReference type="ARBA" id="ARBA00037874"/>
    </source>
</evidence>
<feature type="region of interest" description="Disordered" evidence="8">
    <location>
        <begin position="148"/>
        <end position="171"/>
    </location>
</feature>
<evidence type="ECO:0000256" key="3">
    <source>
        <dbReference type="ARBA" id="ARBA00037797"/>
    </source>
</evidence>
<evidence type="ECO:0000256" key="8">
    <source>
        <dbReference type="SAM" id="MobiDB-lite"/>
    </source>
</evidence>
<accession>A0A7M7Q2K1</accession>
<feature type="compositionally biased region" description="Polar residues" evidence="8">
    <location>
        <begin position="440"/>
        <end position="455"/>
    </location>
</feature>
<dbReference type="PRINTS" id="PR00412">
    <property type="entry name" value="EPOXHYDRLASE"/>
</dbReference>
<dbReference type="GeneID" id="107981371"/>
<dbReference type="SMR" id="A0A7M7Q2K1"/>
<dbReference type="Gene3D" id="3.40.50.1820">
    <property type="entry name" value="alpha/beta hydrolase"/>
    <property type="match status" value="1"/>
</dbReference>
<feature type="compositionally biased region" description="Basic and acidic residues" evidence="8">
    <location>
        <begin position="372"/>
        <end position="393"/>
    </location>
</feature>
<comment type="catalytic activity">
    <reaction evidence="6">
        <text>1-dodecanoylglycerol + H2O = dodecanoate + glycerol + H(+)</text>
        <dbReference type="Rhea" id="RHEA:44316"/>
        <dbReference type="ChEBI" id="CHEBI:15377"/>
        <dbReference type="ChEBI" id="CHEBI:15378"/>
        <dbReference type="ChEBI" id="CHEBI:17754"/>
        <dbReference type="ChEBI" id="CHEBI:18262"/>
        <dbReference type="ChEBI" id="CHEBI:75539"/>
    </reaction>
</comment>
<dbReference type="GO" id="GO:0031902">
    <property type="term" value="C:late endosome membrane"/>
    <property type="evidence" value="ECO:0007669"/>
    <property type="project" value="UniProtKB-SubCell"/>
</dbReference>
<dbReference type="InterPro" id="IPR050266">
    <property type="entry name" value="AB_hydrolase_sf"/>
</dbReference>
<dbReference type="InParanoid" id="A0A7M7Q2K1"/>
<feature type="compositionally biased region" description="Polar residues" evidence="8">
    <location>
        <begin position="358"/>
        <end position="371"/>
    </location>
</feature>
<dbReference type="Proteomes" id="UP000002358">
    <property type="component" value="Chromosome 2"/>
</dbReference>
<evidence type="ECO:0000313" key="10">
    <source>
        <dbReference type="EnsemblMetazoa" id="XP_031779648"/>
    </source>
</evidence>
<evidence type="ECO:0000313" key="11">
    <source>
        <dbReference type="Proteomes" id="UP000002358"/>
    </source>
</evidence>
<name>A0A7M7Q2K1_NASVI</name>
<evidence type="ECO:0000259" key="9">
    <source>
        <dbReference type="Pfam" id="PF12697"/>
    </source>
</evidence>
<dbReference type="PANTHER" id="PTHR43798:SF5">
    <property type="entry name" value="MONOACYLGLYCEROL LIPASE ABHD6"/>
    <property type="match status" value="1"/>
</dbReference>